<dbReference type="Gene3D" id="1.10.287.130">
    <property type="match status" value="1"/>
</dbReference>
<feature type="transmembrane region" description="Helical" evidence="14">
    <location>
        <begin position="399"/>
        <end position="417"/>
    </location>
</feature>
<keyword evidence="8" id="KW-0547">Nucleotide-binding</keyword>
<evidence type="ECO:0000256" key="10">
    <source>
        <dbReference type="ARBA" id="ARBA00022840"/>
    </source>
</evidence>
<keyword evidence="10" id="KW-0067">ATP-binding</keyword>
<dbReference type="Pfam" id="PF02518">
    <property type="entry name" value="HATPase_c"/>
    <property type="match status" value="1"/>
</dbReference>
<evidence type="ECO:0000259" key="16">
    <source>
        <dbReference type="PROSITE" id="PS50885"/>
    </source>
</evidence>
<evidence type="ECO:0000256" key="8">
    <source>
        <dbReference type="ARBA" id="ARBA00022741"/>
    </source>
</evidence>
<dbReference type="GO" id="GO:0005886">
    <property type="term" value="C:plasma membrane"/>
    <property type="evidence" value="ECO:0007669"/>
    <property type="project" value="UniProtKB-SubCell"/>
</dbReference>
<keyword evidence="5" id="KW-0597">Phosphoprotein</keyword>
<evidence type="ECO:0000256" key="3">
    <source>
        <dbReference type="ARBA" id="ARBA00012438"/>
    </source>
</evidence>
<evidence type="ECO:0000256" key="7">
    <source>
        <dbReference type="ARBA" id="ARBA00022692"/>
    </source>
</evidence>
<dbReference type="CDD" id="cd00075">
    <property type="entry name" value="HATPase"/>
    <property type="match status" value="1"/>
</dbReference>
<keyword evidence="18" id="KW-1185">Reference proteome</keyword>
<dbReference type="SMART" id="SM00304">
    <property type="entry name" value="HAMP"/>
    <property type="match status" value="1"/>
</dbReference>
<keyword evidence="4" id="KW-1003">Cell membrane</keyword>
<dbReference type="STRING" id="1122189.SAMN02745165_00220"/>
<keyword evidence="12" id="KW-0902">Two-component regulatory system</keyword>
<dbReference type="PANTHER" id="PTHR43065">
    <property type="entry name" value="SENSOR HISTIDINE KINASE"/>
    <property type="match status" value="1"/>
</dbReference>
<evidence type="ECO:0000256" key="14">
    <source>
        <dbReference type="SAM" id="Phobius"/>
    </source>
</evidence>
<dbReference type="CDD" id="cd06225">
    <property type="entry name" value="HAMP"/>
    <property type="match status" value="1"/>
</dbReference>
<dbReference type="CDD" id="cd00082">
    <property type="entry name" value="HisKA"/>
    <property type="match status" value="1"/>
</dbReference>
<keyword evidence="13" id="KW-0175">Coiled coil</keyword>
<feature type="coiled-coil region" evidence="13">
    <location>
        <begin position="456"/>
        <end position="490"/>
    </location>
</feature>
<protein>
    <recommendedName>
        <fullName evidence="3">histidine kinase</fullName>
        <ecNumber evidence="3">2.7.13.3</ecNumber>
    </recommendedName>
</protein>
<evidence type="ECO:0000256" key="5">
    <source>
        <dbReference type="ARBA" id="ARBA00022553"/>
    </source>
</evidence>
<dbReference type="InterPro" id="IPR000014">
    <property type="entry name" value="PAS"/>
</dbReference>
<dbReference type="SUPFAM" id="SSF103190">
    <property type="entry name" value="Sensory domain-like"/>
    <property type="match status" value="1"/>
</dbReference>
<evidence type="ECO:0000256" key="13">
    <source>
        <dbReference type="SAM" id="Coils"/>
    </source>
</evidence>
<keyword evidence="14" id="KW-0472">Membrane</keyword>
<evidence type="ECO:0000313" key="17">
    <source>
        <dbReference type="EMBL" id="SHI49324.1"/>
    </source>
</evidence>
<dbReference type="InterPro" id="IPR003660">
    <property type="entry name" value="HAMP_dom"/>
</dbReference>
<keyword evidence="6" id="KW-0808">Transferase</keyword>
<dbReference type="SMART" id="SM00388">
    <property type="entry name" value="HisKA"/>
    <property type="match status" value="1"/>
</dbReference>
<evidence type="ECO:0000256" key="9">
    <source>
        <dbReference type="ARBA" id="ARBA00022777"/>
    </source>
</evidence>
<dbReference type="InterPro" id="IPR036097">
    <property type="entry name" value="HisK_dim/P_sf"/>
</dbReference>
<dbReference type="SMART" id="SM00387">
    <property type="entry name" value="HATPase_c"/>
    <property type="match status" value="1"/>
</dbReference>
<dbReference type="SUPFAM" id="SSF158472">
    <property type="entry name" value="HAMP domain-like"/>
    <property type="match status" value="1"/>
</dbReference>
<dbReference type="InterPro" id="IPR036890">
    <property type="entry name" value="HATPase_C_sf"/>
</dbReference>
<evidence type="ECO:0000256" key="6">
    <source>
        <dbReference type="ARBA" id="ARBA00022679"/>
    </source>
</evidence>
<dbReference type="EMBL" id="FQZT01000001">
    <property type="protein sequence ID" value="SHI49324.1"/>
    <property type="molecule type" value="Genomic_DNA"/>
</dbReference>
<evidence type="ECO:0000256" key="4">
    <source>
        <dbReference type="ARBA" id="ARBA00022475"/>
    </source>
</evidence>
<dbReference type="PROSITE" id="PS50885">
    <property type="entry name" value="HAMP"/>
    <property type="match status" value="1"/>
</dbReference>
<keyword evidence="11 14" id="KW-1133">Transmembrane helix</keyword>
<evidence type="ECO:0000313" key="18">
    <source>
        <dbReference type="Proteomes" id="UP000184171"/>
    </source>
</evidence>
<dbReference type="InterPro" id="IPR003594">
    <property type="entry name" value="HATPase_dom"/>
</dbReference>
<gene>
    <name evidence="17" type="ORF">SAMN02745165_00220</name>
</gene>
<dbReference type="PROSITE" id="PS50109">
    <property type="entry name" value="HIS_KIN"/>
    <property type="match status" value="1"/>
</dbReference>
<comment type="subcellular location">
    <subcellularLocation>
        <location evidence="2">Cell membrane</location>
        <topology evidence="2">Multi-pass membrane protein</topology>
    </subcellularLocation>
</comment>
<dbReference type="EC" id="2.7.13.3" evidence="3"/>
<dbReference type="PRINTS" id="PR00344">
    <property type="entry name" value="BCTRLSENSOR"/>
</dbReference>
<dbReference type="PANTHER" id="PTHR43065:SF10">
    <property type="entry name" value="PEROXIDE STRESS-ACTIVATED HISTIDINE KINASE MAK3"/>
    <property type="match status" value="1"/>
</dbReference>
<comment type="catalytic activity">
    <reaction evidence="1">
        <text>ATP + protein L-histidine = ADP + protein N-phospho-L-histidine.</text>
        <dbReference type="EC" id="2.7.13.3"/>
    </reaction>
</comment>
<sequence length="833" mass="94103">MFRVNLHKKVLGAFLLLSLVPLVLLLINSHHSLRIVEDLLRQRTTEALDTQAAKALELRAEMVARQVSTFLREVEGDLHDLVLLPADTQHYLDFSKRHLRELWYRRGSDMAPQEIREQVLLYTELAYVDATGQELIRIVDGNVSSELRNVSDPQQTTYGIEQYFRRATELPAGEAWVSRLHGWYVNRAEELSDGDIPMEAVQEAPYRGVIRFAAPVRRGGELQGVVVLSLDHRHLMEFTQHISPTDERYVVFPSYDSGNYAFMFDDLGWTIAHPKYWDIRGYDPDGTLVPAYSEETTGEEKRQGRLPFNLLQAAFIHPNYPKAANAVRQGETGVVDTTNIGGSKKIMAYAPIFYSQGAYKQSGIFGGITIGSEVDHFHQPAVATSKIIRRQITNYLSESWMVISVTVLIVVFAAYTLSNSIVRPLLSLTEGTREMIRGNLSTQVQVGTYDEVGVLAESFNTMVDELNNRRRRLLKTLQALRRSRQEIIEERNFKDTVFENVETGILTVNQKQQITSMNGPACEILQVGRLQQDSDWNLLLSEWPELGEVVSDWFALGTSANQQPDQRYITLDRQGRTMTYRLAMFPLNFRQQAGWLVTVEDLTERVNMREQMARMDRLASLGRMSAGIAHEVRNPLTGVSLLLDELHDRLLGKEMDQQLIRRALGEIERLEMLVSEMLRFATMPAPQLVHGQVEAVIQDSLFLIRKQCERQKVQLVEDIGEGLPTVMLDADRLKQVLLNLYNNALDAMPDGGLLRVAARQDENGIEVSVTDNGPGIPAEKIPLLFEPFYTSKGQGTGLGLSISYNIITDHGGEISVESVPGEETVFRFSLPLC</sequence>
<dbReference type="GO" id="GO:0005524">
    <property type="term" value="F:ATP binding"/>
    <property type="evidence" value="ECO:0007669"/>
    <property type="project" value="UniProtKB-KW"/>
</dbReference>
<dbReference type="Pfam" id="PF13188">
    <property type="entry name" value="PAS_8"/>
    <property type="match status" value="1"/>
</dbReference>
<dbReference type="InterPro" id="IPR003661">
    <property type="entry name" value="HisK_dim/P_dom"/>
</dbReference>
<evidence type="ECO:0000256" key="12">
    <source>
        <dbReference type="ARBA" id="ARBA00023012"/>
    </source>
</evidence>
<name>A0A1M6BKT1_MALRU</name>
<feature type="domain" description="HAMP" evidence="16">
    <location>
        <begin position="419"/>
        <end position="471"/>
    </location>
</feature>
<evidence type="ECO:0000256" key="11">
    <source>
        <dbReference type="ARBA" id="ARBA00022989"/>
    </source>
</evidence>
<dbReference type="SUPFAM" id="SSF55785">
    <property type="entry name" value="PYP-like sensor domain (PAS domain)"/>
    <property type="match status" value="1"/>
</dbReference>
<dbReference type="InterPro" id="IPR005467">
    <property type="entry name" value="His_kinase_dom"/>
</dbReference>
<reference evidence="17 18" key="1">
    <citation type="submission" date="2016-11" db="EMBL/GenBank/DDBJ databases">
        <authorList>
            <person name="Jaros S."/>
            <person name="Januszkiewicz K."/>
            <person name="Wedrychowicz H."/>
        </authorList>
    </citation>
    <scope>NUCLEOTIDE SEQUENCE [LARGE SCALE GENOMIC DNA]</scope>
    <source>
        <strain evidence="17 18">DSM 5091</strain>
    </source>
</reference>
<dbReference type="InterPro" id="IPR029151">
    <property type="entry name" value="Sensor-like_sf"/>
</dbReference>
<dbReference type="GO" id="GO:0000155">
    <property type="term" value="F:phosphorelay sensor kinase activity"/>
    <property type="evidence" value="ECO:0007669"/>
    <property type="project" value="InterPro"/>
</dbReference>
<proteinExistence type="predicted"/>
<accession>A0A1M6BKT1</accession>
<dbReference type="InterPro" id="IPR004358">
    <property type="entry name" value="Sig_transdc_His_kin-like_C"/>
</dbReference>
<dbReference type="Pfam" id="PF00672">
    <property type="entry name" value="HAMP"/>
    <property type="match status" value="1"/>
</dbReference>
<keyword evidence="9 17" id="KW-0418">Kinase</keyword>
<dbReference type="SUPFAM" id="SSF47384">
    <property type="entry name" value="Homodimeric domain of signal transducing histidine kinase"/>
    <property type="match status" value="1"/>
</dbReference>
<dbReference type="SUPFAM" id="SSF55874">
    <property type="entry name" value="ATPase domain of HSP90 chaperone/DNA topoisomerase II/histidine kinase"/>
    <property type="match status" value="1"/>
</dbReference>
<evidence type="ECO:0000259" key="15">
    <source>
        <dbReference type="PROSITE" id="PS50109"/>
    </source>
</evidence>
<evidence type="ECO:0000256" key="2">
    <source>
        <dbReference type="ARBA" id="ARBA00004651"/>
    </source>
</evidence>
<organism evidence="17 18">
    <name type="scientific">Malonomonas rubra DSM 5091</name>
    <dbReference type="NCBI Taxonomy" id="1122189"/>
    <lineage>
        <taxon>Bacteria</taxon>
        <taxon>Pseudomonadati</taxon>
        <taxon>Thermodesulfobacteriota</taxon>
        <taxon>Desulfuromonadia</taxon>
        <taxon>Desulfuromonadales</taxon>
        <taxon>Geopsychrobacteraceae</taxon>
        <taxon>Malonomonas</taxon>
    </lineage>
</organism>
<dbReference type="RefSeq" id="WP_072904900.1">
    <property type="nucleotide sequence ID" value="NZ_FQZT01000001.1"/>
</dbReference>
<dbReference type="Gene3D" id="6.10.340.10">
    <property type="match status" value="1"/>
</dbReference>
<feature type="domain" description="Histidine kinase" evidence="15">
    <location>
        <begin position="627"/>
        <end position="833"/>
    </location>
</feature>
<dbReference type="InterPro" id="IPR035965">
    <property type="entry name" value="PAS-like_dom_sf"/>
</dbReference>
<dbReference type="AlphaFoldDB" id="A0A1M6BKT1"/>
<keyword evidence="7 14" id="KW-0812">Transmembrane</keyword>
<dbReference type="Gene3D" id="3.30.565.10">
    <property type="entry name" value="Histidine kinase-like ATPase, C-terminal domain"/>
    <property type="match status" value="1"/>
</dbReference>
<dbReference type="Proteomes" id="UP000184171">
    <property type="component" value="Unassembled WGS sequence"/>
</dbReference>
<dbReference type="Gene3D" id="3.30.450.20">
    <property type="entry name" value="PAS domain"/>
    <property type="match status" value="2"/>
</dbReference>
<evidence type="ECO:0000256" key="1">
    <source>
        <dbReference type="ARBA" id="ARBA00000085"/>
    </source>
</evidence>
<dbReference type="OrthoDB" id="5437527at2"/>
<dbReference type="Pfam" id="PF00512">
    <property type="entry name" value="HisKA"/>
    <property type="match status" value="1"/>
</dbReference>